<protein>
    <submittedName>
        <fullName evidence="2">VPDSG-CTERM sorting domain-containing protein</fullName>
    </submittedName>
</protein>
<evidence type="ECO:0000259" key="1">
    <source>
        <dbReference type="Pfam" id="PF18205"/>
    </source>
</evidence>
<proteinExistence type="predicted"/>
<dbReference type="EMBL" id="SDHX01000001">
    <property type="protein sequence ID" value="RXK56917.1"/>
    <property type="molecule type" value="Genomic_DNA"/>
</dbReference>
<sequence length="314" mass="31974">MSIDAVGSNNSPAGMIQAQIPVGASIKAAYLYSAGTPYPWYANSPKTLTDYNSSGITLAGNAVTFDALVGASAIPNRPDIGNWFTARADVTSIVTSLAAGGGNFSWAVNEGTKNSFIDGEVLAIVYEHSSLATGSVVFLDGGLNTAGETSSVNFANPLGNVSDPNFVADMSLAISFSTGGSQSSQVDINGTRLTSSAGGYDDGILSDGGLITAGGIGDSNANPGSAFSTGSSSYDDELYSLKPFLSAGDTSFSIYSKNPSNDDNLFFMGLRISAEISQVNDTPAPGVPDSGSTVALLGLAAGGMAFLRRRFARA</sequence>
<reference evidence="2 3" key="1">
    <citation type="submission" date="2019-01" db="EMBL/GenBank/DDBJ databases">
        <title>Lacunisphaera sp. strain TWA-58.</title>
        <authorList>
            <person name="Chen W.-M."/>
        </authorList>
    </citation>
    <scope>NUCLEOTIDE SEQUENCE [LARGE SCALE GENOMIC DNA]</scope>
    <source>
        <strain evidence="2 3">TWA-58</strain>
    </source>
</reference>
<evidence type="ECO:0000313" key="3">
    <source>
        <dbReference type="Proteomes" id="UP000290218"/>
    </source>
</evidence>
<comment type="caution">
    <text evidence="2">The sequence shown here is derived from an EMBL/GenBank/DDBJ whole genome shotgun (WGS) entry which is preliminary data.</text>
</comment>
<dbReference type="AlphaFoldDB" id="A0A4Q1CCN5"/>
<dbReference type="Pfam" id="PF18205">
    <property type="entry name" value="VPDSG-CTERM"/>
    <property type="match status" value="1"/>
</dbReference>
<keyword evidence="3" id="KW-1185">Reference proteome</keyword>
<dbReference type="OrthoDB" id="484518at2"/>
<evidence type="ECO:0000313" key="2">
    <source>
        <dbReference type="EMBL" id="RXK56917.1"/>
    </source>
</evidence>
<accession>A0A4Q1CCN5</accession>
<dbReference type="InterPro" id="IPR022288">
    <property type="entry name" value="VPDSG_CTERM"/>
</dbReference>
<organism evidence="2 3">
    <name type="scientific">Oleiharenicola lentus</name>
    <dbReference type="NCBI Taxonomy" id="2508720"/>
    <lineage>
        <taxon>Bacteria</taxon>
        <taxon>Pseudomonadati</taxon>
        <taxon>Verrucomicrobiota</taxon>
        <taxon>Opitutia</taxon>
        <taxon>Opitutales</taxon>
        <taxon>Opitutaceae</taxon>
        <taxon>Oleiharenicola</taxon>
    </lineage>
</organism>
<name>A0A4Q1CCN5_9BACT</name>
<dbReference type="Proteomes" id="UP000290218">
    <property type="component" value="Unassembled WGS sequence"/>
</dbReference>
<gene>
    <name evidence="2" type="ORF">ESB00_05215</name>
</gene>
<feature type="domain" description="VPDSG-CTERM protein sorting" evidence="1">
    <location>
        <begin position="286"/>
        <end position="311"/>
    </location>
</feature>
<dbReference type="NCBIfam" id="TIGR03778">
    <property type="entry name" value="VPDSG_CTERM"/>
    <property type="match status" value="1"/>
</dbReference>